<protein>
    <submittedName>
        <fullName evidence="1">Uncharacterized protein</fullName>
    </submittedName>
</protein>
<evidence type="ECO:0000313" key="1">
    <source>
        <dbReference type="EMBL" id="JAD91396.1"/>
    </source>
</evidence>
<dbReference type="AlphaFoldDB" id="A0A0A9DUB3"/>
<accession>A0A0A9DUB3</accession>
<name>A0A0A9DUB3_ARUDO</name>
<reference evidence="1" key="2">
    <citation type="journal article" date="2015" name="Data Brief">
        <title>Shoot transcriptome of the giant reed, Arundo donax.</title>
        <authorList>
            <person name="Barrero R.A."/>
            <person name="Guerrero F.D."/>
            <person name="Moolhuijzen P."/>
            <person name="Goolsby J.A."/>
            <person name="Tidwell J."/>
            <person name="Bellgard S.E."/>
            <person name="Bellgard M.I."/>
        </authorList>
    </citation>
    <scope>NUCLEOTIDE SEQUENCE</scope>
    <source>
        <tissue evidence="1">Shoot tissue taken approximately 20 cm above the soil surface</tissue>
    </source>
</reference>
<organism evidence="1">
    <name type="scientific">Arundo donax</name>
    <name type="common">Giant reed</name>
    <name type="synonym">Donax arundinaceus</name>
    <dbReference type="NCBI Taxonomy" id="35708"/>
    <lineage>
        <taxon>Eukaryota</taxon>
        <taxon>Viridiplantae</taxon>
        <taxon>Streptophyta</taxon>
        <taxon>Embryophyta</taxon>
        <taxon>Tracheophyta</taxon>
        <taxon>Spermatophyta</taxon>
        <taxon>Magnoliopsida</taxon>
        <taxon>Liliopsida</taxon>
        <taxon>Poales</taxon>
        <taxon>Poaceae</taxon>
        <taxon>PACMAD clade</taxon>
        <taxon>Arundinoideae</taxon>
        <taxon>Arundineae</taxon>
        <taxon>Arundo</taxon>
    </lineage>
</organism>
<sequence length="64" mass="7337">MLQIYSIELLETGRIIYYSPSNILLFFLKQVLGPNIFCWLCPIARNIGNGVRFRTSYDIPASPV</sequence>
<dbReference type="EMBL" id="GBRH01206499">
    <property type="protein sequence ID" value="JAD91396.1"/>
    <property type="molecule type" value="Transcribed_RNA"/>
</dbReference>
<proteinExistence type="predicted"/>
<reference evidence="1" key="1">
    <citation type="submission" date="2014-09" db="EMBL/GenBank/DDBJ databases">
        <authorList>
            <person name="Magalhaes I.L.F."/>
            <person name="Oliveira U."/>
            <person name="Santos F.R."/>
            <person name="Vidigal T.H.D.A."/>
            <person name="Brescovit A.D."/>
            <person name="Santos A.J."/>
        </authorList>
    </citation>
    <scope>NUCLEOTIDE SEQUENCE</scope>
    <source>
        <tissue evidence="1">Shoot tissue taken approximately 20 cm above the soil surface</tissue>
    </source>
</reference>